<dbReference type="GO" id="GO:0005737">
    <property type="term" value="C:cytoplasm"/>
    <property type="evidence" value="ECO:0000318"/>
    <property type="project" value="GO_Central"/>
</dbReference>
<dbReference type="RefSeq" id="XP_002289567.1">
    <property type="nucleotide sequence ID" value="XM_002289531.1"/>
</dbReference>
<dbReference type="OMA" id="ICLSPLN"/>
<dbReference type="InterPro" id="IPR003719">
    <property type="entry name" value="Phenazine_PhzF-like"/>
</dbReference>
<dbReference type="PaxDb" id="35128-Thaps22494"/>
<proteinExistence type="inferred from homology"/>
<dbReference type="KEGG" id="tps:THAPSDRAFT_22494"/>
<dbReference type="PANTHER" id="PTHR13774:SF17">
    <property type="entry name" value="PHENAZINE BIOSYNTHESIS-LIKE DOMAIN-CONTAINING PROTEIN"/>
    <property type="match status" value="1"/>
</dbReference>
<dbReference type="Gene3D" id="3.10.310.10">
    <property type="entry name" value="Diaminopimelate Epimerase, Chain A, domain 1"/>
    <property type="match status" value="2"/>
</dbReference>
<evidence type="ECO:0000313" key="3">
    <source>
        <dbReference type="EMBL" id="EED93104.1"/>
    </source>
</evidence>
<dbReference type="Proteomes" id="UP000001449">
    <property type="component" value="Chromosome 4"/>
</dbReference>
<organism evidence="3 4">
    <name type="scientific">Thalassiosira pseudonana</name>
    <name type="common">Marine diatom</name>
    <name type="synonym">Cyclotella nana</name>
    <dbReference type="NCBI Taxonomy" id="35128"/>
    <lineage>
        <taxon>Eukaryota</taxon>
        <taxon>Sar</taxon>
        <taxon>Stramenopiles</taxon>
        <taxon>Ochrophyta</taxon>
        <taxon>Bacillariophyta</taxon>
        <taxon>Coscinodiscophyceae</taxon>
        <taxon>Thalassiosirophycidae</taxon>
        <taxon>Thalassiosirales</taxon>
        <taxon>Thalassiosiraceae</taxon>
        <taxon>Thalassiosira</taxon>
    </lineage>
</organism>
<reference evidence="3 4" key="1">
    <citation type="journal article" date="2004" name="Science">
        <title>The genome of the diatom Thalassiosira pseudonana: ecology, evolution, and metabolism.</title>
        <authorList>
            <person name="Armbrust E.V."/>
            <person name="Berges J.A."/>
            <person name="Bowler C."/>
            <person name="Green B.R."/>
            <person name="Martinez D."/>
            <person name="Putnam N.H."/>
            <person name="Zhou S."/>
            <person name="Allen A.E."/>
            <person name="Apt K.E."/>
            <person name="Bechner M."/>
            <person name="Brzezinski M.A."/>
            <person name="Chaal B.K."/>
            <person name="Chiovitti A."/>
            <person name="Davis A.K."/>
            <person name="Demarest M.S."/>
            <person name="Detter J.C."/>
            <person name="Glavina T."/>
            <person name="Goodstein D."/>
            <person name="Hadi M.Z."/>
            <person name="Hellsten U."/>
            <person name="Hildebrand M."/>
            <person name="Jenkins B.D."/>
            <person name="Jurka J."/>
            <person name="Kapitonov V.V."/>
            <person name="Kroger N."/>
            <person name="Lau W.W."/>
            <person name="Lane T.W."/>
            <person name="Larimer F.W."/>
            <person name="Lippmeier J.C."/>
            <person name="Lucas S."/>
            <person name="Medina M."/>
            <person name="Montsant A."/>
            <person name="Obornik M."/>
            <person name="Parker M.S."/>
            <person name="Palenik B."/>
            <person name="Pazour G.J."/>
            <person name="Richardson P.M."/>
            <person name="Rynearson T.A."/>
            <person name="Saito M.A."/>
            <person name="Schwartz D.C."/>
            <person name="Thamatrakoln K."/>
            <person name="Valentin K."/>
            <person name="Vardi A."/>
            <person name="Wilkerson F.P."/>
            <person name="Rokhsar D.S."/>
        </authorList>
    </citation>
    <scope>NUCLEOTIDE SEQUENCE [LARGE SCALE GENOMIC DNA]</scope>
    <source>
        <strain evidence="3 4">CCMP1335</strain>
    </source>
</reference>
<evidence type="ECO:0000256" key="1">
    <source>
        <dbReference type="ARBA" id="ARBA00008270"/>
    </source>
</evidence>
<dbReference type="InterPro" id="IPR016181">
    <property type="entry name" value="Acyl_CoA_acyltransferase"/>
</dbReference>
<dbReference type="HOGENOM" id="CLU_396660_0_0_1"/>
<dbReference type="PANTHER" id="PTHR13774">
    <property type="entry name" value="PHENAZINE BIOSYNTHESIS PROTEIN"/>
    <property type="match status" value="1"/>
</dbReference>
<dbReference type="AlphaFoldDB" id="B8C0Q1"/>
<protein>
    <submittedName>
        <fullName evidence="3">Uncharacterized protein</fullName>
    </submittedName>
</protein>
<dbReference type="Gene3D" id="3.40.630.30">
    <property type="match status" value="1"/>
</dbReference>
<dbReference type="GeneID" id="7452263"/>
<name>B8C0Q1_THAPS</name>
<comment type="similarity">
    <text evidence="1">Belongs to the PhzF family.</text>
</comment>
<dbReference type="SUPFAM" id="SSF54506">
    <property type="entry name" value="Diaminopimelate epimerase-like"/>
    <property type="match status" value="2"/>
</dbReference>
<accession>B8C0Q1</accession>
<evidence type="ECO:0000313" key="4">
    <source>
        <dbReference type="Proteomes" id="UP000001449"/>
    </source>
</evidence>
<reference evidence="3 4" key="2">
    <citation type="journal article" date="2008" name="Nature">
        <title>The Phaeodactylum genome reveals the evolutionary history of diatom genomes.</title>
        <authorList>
            <person name="Bowler C."/>
            <person name="Allen A.E."/>
            <person name="Badger J.H."/>
            <person name="Grimwood J."/>
            <person name="Jabbari K."/>
            <person name="Kuo A."/>
            <person name="Maheswari U."/>
            <person name="Martens C."/>
            <person name="Maumus F."/>
            <person name="Otillar R.P."/>
            <person name="Rayko E."/>
            <person name="Salamov A."/>
            <person name="Vandepoele K."/>
            <person name="Beszteri B."/>
            <person name="Gruber A."/>
            <person name="Heijde M."/>
            <person name="Katinka M."/>
            <person name="Mock T."/>
            <person name="Valentin K."/>
            <person name="Verret F."/>
            <person name="Berges J.A."/>
            <person name="Brownlee C."/>
            <person name="Cadoret J.P."/>
            <person name="Chiovitti A."/>
            <person name="Choi C.J."/>
            <person name="Coesel S."/>
            <person name="De Martino A."/>
            <person name="Detter J.C."/>
            <person name="Durkin C."/>
            <person name="Falciatore A."/>
            <person name="Fournet J."/>
            <person name="Haruta M."/>
            <person name="Huysman M.J."/>
            <person name="Jenkins B.D."/>
            <person name="Jiroutova K."/>
            <person name="Jorgensen R.E."/>
            <person name="Joubert Y."/>
            <person name="Kaplan A."/>
            <person name="Kroger N."/>
            <person name="Kroth P.G."/>
            <person name="La Roche J."/>
            <person name="Lindquist E."/>
            <person name="Lommer M."/>
            <person name="Martin-Jezequel V."/>
            <person name="Lopez P.J."/>
            <person name="Lucas S."/>
            <person name="Mangogna M."/>
            <person name="McGinnis K."/>
            <person name="Medlin L.K."/>
            <person name="Montsant A."/>
            <person name="Oudot-Le Secq M.P."/>
            <person name="Napoli C."/>
            <person name="Obornik M."/>
            <person name="Parker M.S."/>
            <person name="Petit J.L."/>
            <person name="Porcel B.M."/>
            <person name="Poulsen N."/>
            <person name="Robison M."/>
            <person name="Rychlewski L."/>
            <person name="Rynearson T.A."/>
            <person name="Schmutz J."/>
            <person name="Shapiro H."/>
            <person name="Siaut M."/>
            <person name="Stanley M."/>
            <person name="Sussman M.R."/>
            <person name="Taylor A.R."/>
            <person name="Vardi A."/>
            <person name="von Dassow P."/>
            <person name="Vyverman W."/>
            <person name="Willis A."/>
            <person name="Wyrwicz L.S."/>
            <person name="Rokhsar D.S."/>
            <person name="Weissenbach J."/>
            <person name="Armbrust E.V."/>
            <person name="Green B.R."/>
            <person name="Van de Peer Y."/>
            <person name="Grigoriev I.V."/>
        </authorList>
    </citation>
    <scope>NUCLEOTIDE SEQUENCE [LARGE SCALE GENOMIC DNA]</scope>
    <source>
        <strain evidence="3 4">CCMP1335</strain>
    </source>
</reference>
<dbReference type="STRING" id="35128.B8C0Q1"/>
<dbReference type="EMBL" id="CM000641">
    <property type="protein sequence ID" value="EED93104.1"/>
    <property type="molecule type" value="Genomic_DNA"/>
</dbReference>
<dbReference type="Pfam" id="PF02567">
    <property type="entry name" value="PhzC-PhzF"/>
    <property type="match status" value="2"/>
</dbReference>
<gene>
    <name evidence="3" type="ORF">THAPSDRAFT_22494</name>
</gene>
<sequence>MSSSSSNPILQRILFRTVQPTDIPRCYAIEAASYPADEAASKANLQYRQHHAAPYFRCAFLIDDGNNNSNGTTTTPSMTHNVLSPSRIPSSTITGSIIGFICSTRCSSFTEESMKYHDATGKLLAVHSVVVEERYRGMGVASAMIKDYLLAMERLNERIGGGGGGSMIGAITGGNMTGGAATNNGSTGNINSNINNGGGGGGGKKKASVRMEKIVLIAKKQLLAFYVRNGFGVTKLSDIVHGQEPWFELERSLKSADDDSKSMDYECFIVDAFADVEREGSGNPAGVVLLAGPPGDELQNNNNNNTGAEDDSSLDAIDEEEECHDTKKIIEEIISPRGIQWMSIVAREFNQSETAFVWPLSRVKLGMNGLLQQQSEEEDGAQSSLYAVRYYTRSGMEVDLCGHATLASASVLLERLTYEKQQGGGGSSSSNSSITFCAKHDVLHAKLLAAPCTPHNSSNNIQTPAPNASRISMDFPWKDVTPISSGSDDQQTVLNILSKAFFGAASSSSHLVVHSDESALAAKFRQFFNSKDPDLSHHVLHIGTTDEREDLFLELTEEGFDLLKGIRNLDYTALEEFGGYTRGVIICCVAGGSLQSQSGDAVAQQRQQQQPMVDFRSRFFGPKVGIDEDPVTGSAHCSLGPYFGTKLNKTVVVGRQESERSGLVECTLKEAEGERRVGLIGTAVRTVSGKLSIRI</sequence>
<dbReference type="eggNOG" id="KOG3033">
    <property type="taxonomic scope" value="Eukaryota"/>
</dbReference>
<keyword evidence="4" id="KW-1185">Reference proteome</keyword>
<keyword evidence="2" id="KW-0413">Isomerase</keyword>
<evidence type="ECO:0000256" key="2">
    <source>
        <dbReference type="ARBA" id="ARBA00023235"/>
    </source>
</evidence>
<dbReference type="CDD" id="cd04301">
    <property type="entry name" value="NAT_SF"/>
    <property type="match status" value="1"/>
</dbReference>
<dbReference type="GO" id="GO:0016853">
    <property type="term" value="F:isomerase activity"/>
    <property type="evidence" value="ECO:0000318"/>
    <property type="project" value="GO_Central"/>
</dbReference>
<dbReference type="InParanoid" id="B8C0Q1"/>
<dbReference type="SUPFAM" id="SSF55729">
    <property type="entry name" value="Acyl-CoA N-acyltransferases (Nat)"/>
    <property type="match status" value="1"/>
</dbReference>